<keyword evidence="1" id="KW-0472">Membrane</keyword>
<feature type="transmembrane region" description="Helical" evidence="1">
    <location>
        <begin position="6"/>
        <end position="25"/>
    </location>
</feature>
<protein>
    <submittedName>
        <fullName evidence="2">Uncharacterized protein</fullName>
    </submittedName>
</protein>
<sequence>MVVESFLVILLSPIAVGLSILAAIFRKGATIHMVAIRRSQSGHEA</sequence>
<keyword evidence="1" id="KW-0812">Transmembrane</keyword>
<gene>
    <name evidence="2" type="ORF">Pan54_28280</name>
</gene>
<proteinExistence type="predicted"/>
<name>A0A5C5XHB2_9PLAN</name>
<evidence type="ECO:0000313" key="3">
    <source>
        <dbReference type="Proteomes" id="UP000316095"/>
    </source>
</evidence>
<evidence type="ECO:0000313" key="2">
    <source>
        <dbReference type="EMBL" id="TWT62089.1"/>
    </source>
</evidence>
<keyword evidence="1" id="KW-1133">Transmembrane helix</keyword>
<organism evidence="2 3">
    <name type="scientific">Rubinisphaera italica</name>
    <dbReference type="NCBI Taxonomy" id="2527969"/>
    <lineage>
        <taxon>Bacteria</taxon>
        <taxon>Pseudomonadati</taxon>
        <taxon>Planctomycetota</taxon>
        <taxon>Planctomycetia</taxon>
        <taxon>Planctomycetales</taxon>
        <taxon>Planctomycetaceae</taxon>
        <taxon>Rubinisphaera</taxon>
    </lineage>
</organism>
<dbReference type="Proteomes" id="UP000316095">
    <property type="component" value="Unassembled WGS sequence"/>
</dbReference>
<accession>A0A5C5XHB2</accession>
<evidence type="ECO:0000256" key="1">
    <source>
        <dbReference type="SAM" id="Phobius"/>
    </source>
</evidence>
<dbReference type="AlphaFoldDB" id="A0A5C5XHB2"/>
<keyword evidence="3" id="KW-1185">Reference proteome</keyword>
<dbReference type="EMBL" id="SJPG01000001">
    <property type="protein sequence ID" value="TWT62089.1"/>
    <property type="molecule type" value="Genomic_DNA"/>
</dbReference>
<reference evidence="2 3" key="1">
    <citation type="submission" date="2019-02" db="EMBL/GenBank/DDBJ databases">
        <title>Deep-cultivation of Planctomycetes and their phenomic and genomic characterization uncovers novel biology.</title>
        <authorList>
            <person name="Wiegand S."/>
            <person name="Jogler M."/>
            <person name="Boedeker C."/>
            <person name="Pinto D."/>
            <person name="Vollmers J."/>
            <person name="Rivas-Marin E."/>
            <person name="Kohn T."/>
            <person name="Peeters S.H."/>
            <person name="Heuer A."/>
            <person name="Rast P."/>
            <person name="Oberbeckmann S."/>
            <person name="Bunk B."/>
            <person name="Jeske O."/>
            <person name="Meyerdierks A."/>
            <person name="Storesund J.E."/>
            <person name="Kallscheuer N."/>
            <person name="Luecker S."/>
            <person name="Lage O.M."/>
            <person name="Pohl T."/>
            <person name="Merkel B.J."/>
            <person name="Hornburger P."/>
            <person name="Mueller R.-W."/>
            <person name="Bruemmer F."/>
            <person name="Labrenz M."/>
            <person name="Spormann A.M."/>
            <person name="Op Den Camp H."/>
            <person name="Overmann J."/>
            <person name="Amann R."/>
            <person name="Jetten M.S.M."/>
            <person name="Mascher T."/>
            <person name="Medema M.H."/>
            <person name="Devos D.P."/>
            <person name="Kaster A.-K."/>
            <person name="Ovreas L."/>
            <person name="Rohde M."/>
            <person name="Galperin M.Y."/>
            <person name="Jogler C."/>
        </authorList>
    </citation>
    <scope>NUCLEOTIDE SEQUENCE [LARGE SCALE GENOMIC DNA]</scope>
    <source>
        <strain evidence="2 3">Pan54</strain>
    </source>
</reference>
<comment type="caution">
    <text evidence="2">The sequence shown here is derived from an EMBL/GenBank/DDBJ whole genome shotgun (WGS) entry which is preliminary data.</text>
</comment>